<feature type="compositionally biased region" description="Low complexity" evidence="1">
    <location>
        <begin position="1"/>
        <end position="10"/>
    </location>
</feature>
<dbReference type="PANTHER" id="PTHR21228:SF40">
    <property type="entry name" value="LD45607P"/>
    <property type="match status" value="1"/>
</dbReference>
<name>A0A7J6P172_PEROL</name>
<keyword evidence="2" id="KW-0472">Membrane</keyword>
<evidence type="ECO:0000259" key="3">
    <source>
        <dbReference type="PROSITE" id="PS51286"/>
    </source>
</evidence>
<feature type="region of interest" description="Disordered" evidence="1">
    <location>
        <begin position="73"/>
        <end position="97"/>
    </location>
</feature>
<comment type="caution">
    <text evidence="4">The sequence shown here is derived from an EMBL/GenBank/DDBJ whole genome shotgun (WGS) entry which is preliminary data.</text>
</comment>
<feature type="region of interest" description="Disordered" evidence="1">
    <location>
        <begin position="1"/>
        <end position="27"/>
    </location>
</feature>
<sequence length="1756" mass="198701">MSDGSDSGAEGSDHNEDNEFGLVPGTSAGRYHSSSELLFRSMSGVLSTGQATPRGGAYIFPFRRRSKLLDSASGRFSSDDSIDDRRHVSSSNLGEPLLPTVTEGRAFESFDNDVVLPRRRAHTGDDDASHVDRSNPFGSSDAFCILPLEVRRMLFSGCEVLWYPRWSTHIDASFGSSSASWSSLLSPTPALFIWALTEVITVRRSDCDQPLLPWVEVYVFITFLTDPLQNGLEWIYCRIARGGRPLQDSDPLPSLLVLFRSLISLFYPIWFGYGLHLISLTRTCSRTAPSLYILVQCFVWVGLLVWTLALITLLTVPLTLCLVKAGWIQGPEAAKKGIINRIRLVPAGPDEGTCAICAKDMSYYGDDDGTTRGDLLTFFSDHNEDSSAPPTGGFTSGEAFVSPIDGRYVEPRYPMLREIICGHRFHRACLTRLFGRGPAQSVVVIPKDRDFPDTQDEADLLEAGYQAVRFPRPVLPELRRIHDLEPDRIPEVYEKLASMAKEDPSSVEMHFADWEALMRYTIKNQHCLLPEQVADIIACLAKSKVRNKELVQALNHRIRRTVHGLTSVQPMTEMVYAYQEMGWRAATTIRAFAKFLYGTKAGVPIRQSFGPHDLTGFTCAFSRLHIKPKGCKIFEVMWKDFATSQLPRLARQMDPRQLAATLNAFVQVDYRADNAFDVAARKAAAKLGIYNKEGNTNDQHGNDWRPRDVALLINSYHKFRIRPLPLLAAVADYTVANAKRFCPHSTSLVVSALCQLDYNDSRVFAALAPFICREVRYYDAQEVAMVAHAYAKMGYREEVLFERLGSMFLRLIGEADGKALSMVCYGFARADVRHSALVKALNDEIIFRGTVGVRYPHLALKLESLRLIAWGMSKMTKEHDQRMYFVLYNMIKARVYEAVSNQRLRERVELSKARRQARKKRLKEPQEEDRLPADAMLAKTDVSPNDLSAILAAYARSKMNIHGISQYFSNRIYHMVERTSTYNLGSIMVALAKFEHKDKRLVDKILKEVRARVAQCSCSTLSVMAMSLGMMKVYNRSFMRAATKQATLQLANFNETDLTNWFLCIGSLNYRDEIFARRLAQTAAHRLHANLSVSGVTMCIVNYQKLRIHDPTWFDAAYRMVFEKQHQITEPKLAPALLYGIAITDIGKSNPWQEAAVHALLGVANRLRKEMNFSSVIQLQIFDLWARLLAPESIMGKMEREHQDLLARARAYNTATEDVMGQTSQLHRQVSKFFTMVGLRHRNEVVVGPYSIDILVGESFAFEVDGPHHFYRDTSMRTASSLLKHRILEALGFTVIRVPYQEWSQCGTREKRLRYVGSFWKQLIDAKVVTEDTAKDVALGDVLEVAIADSQSVESAHDVIQRLARQLKENDARRPFAEEVLPSDATGLEFGDSVSPVAEAVDDEPLFYKVSEDAGLDERMRIRNEAEKARMKVVKDFDDAEGFMEAQRAKGVRGSREINYTAADVREDAQKELFDRQKRGSPRRQRDHEGFASPVDGEETDDDDDDEEPEGATAHIQSIAFTLMLWLTSALLSVISVYSRRSGGYQQFRESKPMEVPTIQTYNASVEDDPEFDECVVNVQPVPWIFVVDYQNDCLKTRMIMCNKHIFHYDVTEEGVAPLHSITAHPRFNPLYEQGRMKATTRALDPLPEMTQGATPPLGYFGAKMSCVTVLSHLRFHMKEKKRAKEGLETSEGGFVLIPEDRYELDEMYEELCDAYEETNAADMQLFEEYNITAPRYTPDPLRVVTGHPYDNERLI</sequence>
<evidence type="ECO:0000313" key="5">
    <source>
        <dbReference type="Proteomes" id="UP000541610"/>
    </source>
</evidence>
<dbReference type="GO" id="GO:0035770">
    <property type="term" value="C:ribonucleoprotein granule"/>
    <property type="evidence" value="ECO:0007669"/>
    <property type="project" value="TreeGrafter"/>
</dbReference>
<accession>A0A7J6P172</accession>
<dbReference type="PANTHER" id="PTHR21228">
    <property type="entry name" value="FAST LEU-RICH DOMAIN-CONTAINING"/>
    <property type="match status" value="1"/>
</dbReference>
<dbReference type="Pfam" id="PF08373">
    <property type="entry name" value="RAP"/>
    <property type="match status" value="1"/>
</dbReference>
<proteinExistence type="predicted"/>
<feature type="compositionally biased region" description="Basic and acidic residues" evidence="1">
    <location>
        <begin position="1469"/>
        <end position="1490"/>
    </location>
</feature>
<dbReference type="EMBL" id="JABANP010000113">
    <property type="protein sequence ID" value="KAF4689865.1"/>
    <property type="molecule type" value="Genomic_DNA"/>
</dbReference>
<evidence type="ECO:0000256" key="1">
    <source>
        <dbReference type="SAM" id="MobiDB-lite"/>
    </source>
</evidence>
<feature type="compositionally biased region" description="Acidic residues" evidence="1">
    <location>
        <begin position="1496"/>
        <end position="1510"/>
    </location>
</feature>
<gene>
    <name evidence="4" type="ORF">FOZ60_001058</name>
</gene>
<feature type="domain" description="RAP" evidence="3">
    <location>
        <begin position="1260"/>
        <end position="1318"/>
    </location>
</feature>
<evidence type="ECO:0000313" key="4">
    <source>
        <dbReference type="EMBL" id="KAF4689865.1"/>
    </source>
</evidence>
<dbReference type="OrthoDB" id="385235at2759"/>
<dbReference type="GO" id="GO:0000963">
    <property type="term" value="P:mitochondrial RNA processing"/>
    <property type="evidence" value="ECO:0007669"/>
    <property type="project" value="TreeGrafter"/>
</dbReference>
<keyword evidence="2" id="KW-1133">Transmembrane helix</keyword>
<dbReference type="Proteomes" id="UP000541610">
    <property type="component" value="Unassembled WGS sequence"/>
</dbReference>
<dbReference type="InterPro" id="IPR013584">
    <property type="entry name" value="RAP"/>
</dbReference>
<feature type="transmembrane region" description="Helical" evidence="2">
    <location>
        <begin position="255"/>
        <end position="279"/>
    </location>
</feature>
<feature type="transmembrane region" description="Helical" evidence="2">
    <location>
        <begin position="291"/>
        <end position="314"/>
    </location>
</feature>
<dbReference type="Gene3D" id="3.40.960.10">
    <property type="entry name" value="VSR Endonuclease"/>
    <property type="match status" value="1"/>
</dbReference>
<reference evidence="4 5" key="1">
    <citation type="submission" date="2020-04" db="EMBL/GenBank/DDBJ databases">
        <title>Perkinsus olseni comparative genomics.</title>
        <authorList>
            <person name="Bogema D.R."/>
        </authorList>
    </citation>
    <scope>NUCLEOTIDE SEQUENCE [LARGE SCALE GENOMIC DNA]</scope>
    <source>
        <strain evidence="4">00978-12</strain>
    </source>
</reference>
<dbReference type="GO" id="GO:0044528">
    <property type="term" value="P:regulation of mitochondrial mRNA stability"/>
    <property type="evidence" value="ECO:0007669"/>
    <property type="project" value="TreeGrafter"/>
</dbReference>
<dbReference type="GO" id="GO:0003723">
    <property type="term" value="F:RNA binding"/>
    <property type="evidence" value="ECO:0007669"/>
    <property type="project" value="TreeGrafter"/>
</dbReference>
<keyword evidence="2" id="KW-0812">Transmembrane</keyword>
<dbReference type="InterPro" id="IPR058917">
    <property type="entry name" value="RESC6_dom"/>
</dbReference>
<organism evidence="4 5">
    <name type="scientific">Perkinsus olseni</name>
    <name type="common">Perkinsus atlanticus</name>
    <dbReference type="NCBI Taxonomy" id="32597"/>
    <lineage>
        <taxon>Eukaryota</taxon>
        <taxon>Sar</taxon>
        <taxon>Alveolata</taxon>
        <taxon>Perkinsozoa</taxon>
        <taxon>Perkinsea</taxon>
        <taxon>Perkinsida</taxon>
        <taxon>Perkinsidae</taxon>
        <taxon>Perkinsus</taxon>
    </lineage>
</organism>
<dbReference type="PROSITE" id="PS51286">
    <property type="entry name" value="RAP"/>
    <property type="match status" value="1"/>
</dbReference>
<dbReference type="GO" id="GO:0005759">
    <property type="term" value="C:mitochondrial matrix"/>
    <property type="evidence" value="ECO:0007669"/>
    <property type="project" value="TreeGrafter"/>
</dbReference>
<feature type="region of interest" description="Disordered" evidence="1">
    <location>
        <begin position="1469"/>
        <end position="1511"/>
    </location>
</feature>
<evidence type="ECO:0000256" key="2">
    <source>
        <dbReference type="SAM" id="Phobius"/>
    </source>
</evidence>
<dbReference type="InterPro" id="IPR050870">
    <property type="entry name" value="FAST_kinase"/>
</dbReference>
<protein>
    <recommendedName>
        <fullName evidence="3">RAP domain-containing protein</fullName>
    </recommendedName>
</protein>
<dbReference type="SMART" id="SM00952">
    <property type="entry name" value="RAP"/>
    <property type="match status" value="1"/>
</dbReference>
<dbReference type="Pfam" id="PF26188">
    <property type="entry name" value="RESC6"/>
    <property type="match status" value="1"/>
</dbReference>